<accession>A0A150PUB9</accession>
<comment type="caution">
    <text evidence="1">The sequence shown here is derived from an EMBL/GenBank/DDBJ whole genome shotgun (WGS) entry which is preliminary data.</text>
</comment>
<proteinExistence type="predicted"/>
<name>A0A150PUB9_SORCE</name>
<evidence type="ECO:0000313" key="1">
    <source>
        <dbReference type="EMBL" id="KYF59284.1"/>
    </source>
</evidence>
<reference evidence="1 2" key="1">
    <citation type="submission" date="2014-02" db="EMBL/GenBank/DDBJ databases">
        <title>The small core and large imbalanced accessory genome model reveals a collaborative survival strategy of Sorangium cellulosum strains in nature.</title>
        <authorList>
            <person name="Han K."/>
            <person name="Peng R."/>
            <person name="Blom J."/>
            <person name="Li Y.-Z."/>
        </authorList>
    </citation>
    <scope>NUCLEOTIDE SEQUENCE [LARGE SCALE GENOMIC DNA]</scope>
    <source>
        <strain evidence="1 2">So0157-18</strain>
    </source>
</reference>
<dbReference type="AlphaFoldDB" id="A0A150PUB9"/>
<dbReference type="Proteomes" id="UP000075604">
    <property type="component" value="Unassembled WGS sequence"/>
</dbReference>
<gene>
    <name evidence="1" type="ORF">BE04_48400</name>
</gene>
<evidence type="ECO:0000313" key="2">
    <source>
        <dbReference type="Proteomes" id="UP000075604"/>
    </source>
</evidence>
<protein>
    <submittedName>
        <fullName evidence="1">Uncharacterized protein</fullName>
    </submittedName>
</protein>
<dbReference type="EMBL" id="JELX01001354">
    <property type="protein sequence ID" value="KYF59284.1"/>
    <property type="molecule type" value="Genomic_DNA"/>
</dbReference>
<organism evidence="1 2">
    <name type="scientific">Sorangium cellulosum</name>
    <name type="common">Polyangium cellulosum</name>
    <dbReference type="NCBI Taxonomy" id="56"/>
    <lineage>
        <taxon>Bacteria</taxon>
        <taxon>Pseudomonadati</taxon>
        <taxon>Myxococcota</taxon>
        <taxon>Polyangia</taxon>
        <taxon>Polyangiales</taxon>
        <taxon>Polyangiaceae</taxon>
        <taxon>Sorangium</taxon>
    </lineage>
</organism>
<sequence>MRVEEPEAREGAETCSGLLQVHAAAAHSLQPRTGEVYGVSVRPFVLFLRHSCRIGGGLGEIVQESAEGRFATDRSSR</sequence>